<dbReference type="RefSeq" id="WP_123211415.1">
    <property type="nucleotide sequence ID" value="NZ_RJVO01000003.1"/>
</dbReference>
<dbReference type="InterPro" id="IPR050553">
    <property type="entry name" value="Thioredoxin_ResA/DsbE_sf"/>
</dbReference>
<keyword evidence="4" id="KW-1185">Reference proteome</keyword>
<feature type="domain" description="Thioredoxin" evidence="2">
    <location>
        <begin position="29"/>
        <end position="170"/>
    </location>
</feature>
<evidence type="ECO:0000256" key="1">
    <source>
        <dbReference type="SAM" id="SignalP"/>
    </source>
</evidence>
<evidence type="ECO:0000259" key="2">
    <source>
        <dbReference type="PROSITE" id="PS51352"/>
    </source>
</evidence>
<feature type="signal peptide" evidence="1">
    <location>
        <begin position="1"/>
        <end position="28"/>
    </location>
</feature>
<evidence type="ECO:0000313" key="4">
    <source>
        <dbReference type="Proteomes" id="UP000282106"/>
    </source>
</evidence>
<dbReference type="Gene3D" id="3.40.30.10">
    <property type="entry name" value="Glutaredoxin"/>
    <property type="match status" value="1"/>
</dbReference>
<reference evidence="3 4" key="1">
    <citation type="submission" date="2018-10" db="EMBL/GenBank/DDBJ databases">
        <authorList>
            <person name="Chen W.-M."/>
        </authorList>
    </citation>
    <scope>NUCLEOTIDE SEQUENCE [LARGE SCALE GENOMIC DNA]</scope>
    <source>
        <strain evidence="3 4">THS-13</strain>
    </source>
</reference>
<name>A0A3N0VE19_9GAMM</name>
<comment type="caution">
    <text evidence="3">The sequence shown here is derived from an EMBL/GenBank/DDBJ whole genome shotgun (WGS) entry which is preliminary data.</text>
</comment>
<dbReference type="PANTHER" id="PTHR42852">
    <property type="entry name" value="THIOL:DISULFIDE INTERCHANGE PROTEIN DSBE"/>
    <property type="match status" value="1"/>
</dbReference>
<dbReference type="CDD" id="cd02966">
    <property type="entry name" value="TlpA_like_family"/>
    <property type="match status" value="1"/>
</dbReference>
<dbReference type="EMBL" id="RJVO01000003">
    <property type="protein sequence ID" value="ROH90960.1"/>
    <property type="molecule type" value="Genomic_DNA"/>
</dbReference>
<gene>
    <name evidence="3" type="ORF">ED208_08265</name>
</gene>
<protein>
    <submittedName>
        <fullName evidence="3">TlpA family protein disulfide reductase</fullName>
    </submittedName>
</protein>
<evidence type="ECO:0000313" key="3">
    <source>
        <dbReference type="EMBL" id="ROH90960.1"/>
    </source>
</evidence>
<dbReference type="PANTHER" id="PTHR42852:SF18">
    <property type="entry name" value="CHROMOSOME UNDETERMINED SCAFFOLD_47, WHOLE GENOME SHOTGUN SEQUENCE"/>
    <property type="match status" value="1"/>
</dbReference>
<dbReference type="PROSITE" id="PS51352">
    <property type="entry name" value="THIOREDOXIN_2"/>
    <property type="match status" value="1"/>
</dbReference>
<dbReference type="AlphaFoldDB" id="A0A3N0VE19"/>
<dbReference type="SUPFAM" id="SSF52833">
    <property type="entry name" value="Thioredoxin-like"/>
    <property type="match status" value="1"/>
</dbReference>
<sequence>MSLSIRKPWLRGLSIAGLLLGLAAPALAVKPGEAAPAFALPKVGGGTLSLADYRGQVVYLDFWASWCGPCRQSFPWMKDMQARYGAQGLRVLAVNVDSKSSDAEAFLAQFPDLGFGIALDSKGATPAAYQIKGMPTSFLIGPDGRVLLVHQSFKESDREALQAQLATAVAANGKGKQP</sequence>
<dbReference type="GO" id="GO:0016209">
    <property type="term" value="F:antioxidant activity"/>
    <property type="evidence" value="ECO:0007669"/>
    <property type="project" value="InterPro"/>
</dbReference>
<proteinExistence type="predicted"/>
<organism evidence="3 4">
    <name type="scientific">Stagnimonas aquatica</name>
    <dbReference type="NCBI Taxonomy" id="2689987"/>
    <lineage>
        <taxon>Bacteria</taxon>
        <taxon>Pseudomonadati</taxon>
        <taxon>Pseudomonadota</taxon>
        <taxon>Gammaproteobacteria</taxon>
        <taxon>Nevskiales</taxon>
        <taxon>Nevskiaceae</taxon>
        <taxon>Stagnimonas</taxon>
    </lineage>
</organism>
<dbReference type="InParanoid" id="A0A3N0VE19"/>
<dbReference type="GO" id="GO:0016491">
    <property type="term" value="F:oxidoreductase activity"/>
    <property type="evidence" value="ECO:0007669"/>
    <property type="project" value="InterPro"/>
</dbReference>
<dbReference type="Pfam" id="PF00578">
    <property type="entry name" value="AhpC-TSA"/>
    <property type="match status" value="1"/>
</dbReference>
<dbReference type="InterPro" id="IPR013766">
    <property type="entry name" value="Thioredoxin_domain"/>
</dbReference>
<feature type="chain" id="PRO_5018164273" evidence="1">
    <location>
        <begin position="29"/>
        <end position="178"/>
    </location>
</feature>
<dbReference type="Proteomes" id="UP000282106">
    <property type="component" value="Unassembled WGS sequence"/>
</dbReference>
<dbReference type="InterPro" id="IPR000866">
    <property type="entry name" value="AhpC/TSA"/>
</dbReference>
<accession>A0A3N0VE19</accession>
<dbReference type="InterPro" id="IPR036249">
    <property type="entry name" value="Thioredoxin-like_sf"/>
</dbReference>
<keyword evidence="1" id="KW-0732">Signal</keyword>